<proteinExistence type="predicted"/>
<dbReference type="Gene3D" id="3.90.70.10">
    <property type="entry name" value="Cysteine proteinases"/>
    <property type="match status" value="1"/>
</dbReference>
<protein>
    <recommendedName>
        <fullName evidence="2">Peptidase C1A papain C-terminal domain-containing protein</fullName>
    </recommendedName>
</protein>
<feature type="non-terminal residue" evidence="1">
    <location>
        <position position="199"/>
    </location>
</feature>
<reference evidence="1" key="1">
    <citation type="journal article" date="2014" name="Front. Microbiol.">
        <title>High frequency of phylogenetically diverse reductive dehalogenase-homologous genes in deep subseafloor sedimentary metagenomes.</title>
        <authorList>
            <person name="Kawai M."/>
            <person name="Futagami T."/>
            <person name="Toyoda A."/>
            <person name="Takaki Y."/>
            <person name="Nishi S."/>
            <person name="Hori S."/>
            <person name="Arai W."/>
            <person name="Tsubouchi T."/>
            <person name="Morono Y."/>
            <person name="Uchiyama I."/>
            <person name="Ito T."/>
            <person name="Fujiyama A."/>
            <person name="Inagaki F."/>
            <person name="Takami H."/>
        </authorList>
    </citation>
    <scope>NUCLEOTIDE SEQUENCE</scope>
    <source>
        <strain evidence="1">Expedition CK06-06</strain>
    </source>
</reference>
<evidence type="ECO:0000313" key="1">
    <source>
        <dbReference type="EMBL" id="GAF86206.1"/>
    </source>
</evidence>
<accession>X0TFV3</accession>
<dbReference type="InterPro" id="IPR038765">
    <property type="entry name" value="Papain-like_cys_pep_sf"/>
</dbReference>
<comment type="caution">
    <text evidence="1">The sequence shown here is derived from an EMBL/GenBank/DDBJ whole genome shotgun (WGS) entry which is preliminary data.</text>
</comment>
<organism evidence="1">
    <name type="scientific">marine sediment metagenome</name>
    <dbReference type="NCBI Taxonomy" id="412755"/>
    <lineage>
        <taxon>unclassified sequences</taxon>
        <taxon>metagenomes</taxon>
        <taxon>ecological metagenomes</taxon>
    </lineage>
</organism>
<dbReference type="AlphaFoldDB" id="X0TFV3"/>
<sequence>MSMMRAFPSWTLVAAVGLVAAWPATSLADPPSSFDLRDVGGENYVTSVKSQSGGTCWCHGIMAAIEGNLLMTGNWAAAGEAGEPNLAEYHLDWWNGFNQHNNDDTVPPTGGGLTVHEGGDYRVGSAYLSRAEGAVRDVDGQSYGTAPARSDPSYHYYYPRDVEWYVAESDLSNINTIKYKIMEEGVLGTCMCYDYAFIS</sequence>
<evidence type="ECO:0008006" key="2">
    <source>
        <dbReference type="Google" id="ProtNLM"/>
    </source>
</evidence>
<name>X0TFV3_9ZZZZ</name>
<dbReference type="EMBL" id="BARS01016256">
    <property type="protein sequence ID" value="GAF86206.1"/>
    <property type="molecule type" value="Genomic_DNA"/>
</dbReference>
<gene>
    <name evidence="1" type="ORF">S01H1_26784</name>
</gene>
<dbReference type="SUPFAM" id="SSF54001">
    <property type="entry name" value="Cysteine proteinases"/>
    <property type="match status" value="1"/>
</dbReference>